<dbReference type="AlphaFoldDB" id="A0A8C6LTX8"/>
<reference evidence="1" key="2">
    <citation type="submission" date="2025-08" db="UniProtKB">
        <authorList>
            <consortium name="Ensembl"/>
        </authorList>
    </citation>
    <scope>IDENTIFICATION</scope>
</reference>
<evidence type="ECO:0000313" key="2">
    <source>
        <dbReference type="Proteomes" id="UP000694548"/>
    </source>
</evidence>
<proteinExistence type="predicted"/>
<reference evidence="1" key="3">
    <citation type="submission" date="2025-09" db="UniProtKB">
        <authorList>
            <consortium name="Ensembl"/>
        </authorList>
    </citation>
    <scope>IDENTIFICATION</scope>
</reference>
<dbReference type="PANTHER" id="PTHR46857:SF2">
    <property type="entry name" value="F-BOX ONLY PROTEIN 16"/>
    <property type="match status" value="1"/>
</dbReference>
<evidence type="ECO:0000313" key="1">
    <source>
        <dbReference type="Ensembl" id="ENSNFUP00015025608.1"/>
    </source>
</evidence>
<reference evidence="1" key="1">
    <citation type="submission" date="2014-08" db="EMBL/GenBank/DDBJ databases">
        <authorList>
            <person name="Senf B."/>
            <person name="Petzold A."/>
            <person name="Downie B.R."/>
            <person name="Koch P."/>
            <person name="Platzer M."/>
        </authorList>
    </citation>
    <scope>NUCLEOTIDE SEQUENCE [LARGE SCALE GENOMIC DNA]</scope>
    <source>
        <strain evidence="1">GRZ</strain>
    </source>
</reference>
<protein>
    <submittedName>
        <fullName evidence="1">Uncharacterized protein</fullName>
    </submittedName>
</protein>
<dbReference type="PANTHER" id="PTHR46857">
    <property type="entry name" value="EPITHELIAL CELL-TRANSFORMING SEQUENCE 2 ONCOGENE-LIKE"/>
    <property type="match status" value="1"/>
</dbReference>
<sequence length="152" mass="17364">TLSSPQVFERRSLTSKWVKSHRWSGHQRKAGLQDLVSSYSVDQLRFLSISVSRQRPLQAADSTSLFPRTLSLYSLLPGPTQPPSLCPGAWWSWTGWLGWCITFSPPAFEQSVWKRRYVQTVQELKLSLQQVRAAPERALLTSLTFSIMNQNI</sequence>
<dbReference type="Ensembl" id="ENSNFUT00015026761.1">
    <property type="protein sequence ID" value="ENSNFUP00015025608.1"/>
    <property type="gene ID" value="ENSNFUG00015012390.1"/>
</dbReference>
<name>A0A8C6LTX8_NOTFU</name>
<keyword evidence="2" id="KW-1185">Reference proteome</keyword>
<organism evidence="1 2">
    <name type="scientific">Nothobranchius furzeri</name>
    <name type="common">Turquoise killifish</name>
    <dbReference type="NCBI Taxonomy" id="105023"/>
    <lineage>
        <taxon>Eukaryota</taxon>
        <taxon>Metazoa</taxon>
        <taxon>Chordata</taxon>
        <taxon>Craniata</taxon>
        <taxon>Vertebrata</taxon>
        <taxon>Euteleostomi</taxon>
        <taxon>Actinopterygii</taxon>
        <taxon>Neopterygii</taxon>
        <taxon>Teleostei</taxon>
        <taxon>Neoteleostei</taxon>
        <taxon>Acanthomorphata</taxon>
        <taxon>Ovalentaria</taxon>
        <taxon>Atherinomorphae</taxon>
        <taxon>Cyprinodontiformes</taxon>
        <taxon>Nothobranchiidae</taxon>
        <taxon>Nothobranchius</taxon>
    </lineage>
</organism>
<accession>A0A8C6LTX8</accession>
<dbReference type="Proteomes" id="UP000694548">
    <property type="component" value="Chromosome sgr04"/>
</dbReference>
<dbReference type="InterPro" id="IPR052805">
    <property type="entry name" value="GEF_Ubiquitin-Prot_Reg"/>
</dbReference>